<dbReference type="OrthoDB" id="15372at2157"/>
<evidence type="ECO:0000256" key="1">
    <source>
        <dbReference type="ARBA" id="ARBA00005166"/>
    </source>
</evidence>
<dbReference type="RefSeq" id="WP_049991020.1">
    <property type="nucleotide sequence ID" value="NZ_FOIS01000001.1"/>
</dbReference>
<dbReference type="InterPro" id="IPR056729">
    <property type="entry name" value="GMPPB_C"/>
</dbReference>
<dbReference type="InterPro" id="IPR050065">
    <property type="entry name" value="GlmU-like"/>
</dbReference>
<evidence type="ECO:0000256" key="8">
    <source>
        <dbReference type="ARBA" id="ARBA00023268"/>
    </source>
</evidence>
<dbReference type="eggNOG" id="arCOG00666">
    <property type="taxonomic scope" value="Archaea"/>
</dbReference>
<dbReference type="Gene3D" id="2.160.10.10">
    <property type="entry name" value="Hexapeptide repeat proteins"/>
    <property type="match status" value="1"/>
</dbReference>
<feature type="domain" description="Mannose-1-phosphate guanyltransferase C-terminal" evidence="13">
    <location>
        <begin position="260"/>
        <end position="382"/>
    </location>
</feature>
<accession>A0A1I0M0J9</accession>
<evidence type="ECO:0000256" key="3">
    <source>
        <dbReference type="ARBA" id="ARBA00012225"/>
    </source>
</evidence>
<evidence type="ECO:0000313" key="14">
    <source>
        <dbReference type="EMBL" id="SEV81053.1"/>
    </source>
</evidence>
<sequence length="394" mass="41355">MGVETAIVLAAGEGSRLRPLTKNRPKPMLPAATKPILEHVFDHLIDAGIGEIVVVVGYHRDRVQSYFGPTYRGLPITYVTQENQLGTGHALLAAESAVSSTALVINGDQIVDSRIIRDVVEKHDSDTVATLALLQRSGVAEYGGVIVDDGRVTNLVENPRDGHEYYLNAGVYAIEPTVFDAVRAVEPTAGEHHLGNGLSSLVDEGATVRGVVSDGLWVDATYPWDLLDVSFALFDSGHIDGDRSRDRARSTTVHDSAEIRTPVVVDQDCVVGPGAVVGPYACLGENATVGANAVVERSVVDADTRIEPNATAIECVTGTGVTIGAGSTVPGGPADVRVEDRLFEGEAIGALLADRVRDRGGVTYLPGAIVGPDAAVEPGATVRGTVPEGTEVWS</sequence>
<dbReference type="STRING" id="1202768.SAMN05216285_0182"/>
<keyword evidence="7" id="KW-0548">Nucleotidyltransferase</keyword>
<keyword evidence="8" id="KW-0511">Multifunctional enzyme</keyword>
<proteinExistence type="predicted"/>
<evidence type="ECO:0000256" key="4">
    <source>
        <dbReference type="ARBA" id="ARBA00012457"/>
    </source>
</evidence>
<evidence type="ECO:0000256" key="9">
    <source>
        <dbReference type="ARBA" id="ARBA00023315"/>
    </source>
</evidence>
<keyword evidence="6 14" id="KW-0808">Transferase</keyword>
<dbReference type="SUPFAM" id="SSF51161">
    <property type="entry name" value="Trimeric LpxA-like enzymes"/>
    <property type="match status" value="1"/>
</dbReference>
<protein>
    <recommendedName>
        <fullName evidence="5">Bifunctional protein GlmU</fullName>
        <ecNumber evidence="3">2.3.1.157</ecNumber>
        <ecNumber evidence="4">2.7.7.23</ecNumber>
    </recommendedName>
</protein>
<dbReference type="PANTHER" id="PTHR43584:SF8">
    <property type="entry name" value="N-ACETYLMURAMATE ALPHA-1-PHOSPHATE URIDYLYLTRANSFERASE"/>
    <property type="match status" value="1"/>
</dbReference>
<organism evidence="14 15">
    <name type="scientific">Natrinema salifodinae</name>
    <dbReference type="NCBI Taxonomy" id="1202768"/>
    <lineage>
        <taxon>Archaea</taxon>
        <taxon>Methanobacteriati</taxon>
        <taxon>Methanobacteriota</taxon>
        <taxon>Stenosarchaea group</taxon>
        <taxon>Halobacteria</taxon>
        <taxon>Halobacteriales</taxon>
        <taxon>Natrialbaceae</taxon>
        <taxon>Natrinema</taxon>
    </lineage>
</organism>
<dbReference type="InterPro" id="IPR018357">
    <property type="entry name" value="Hexapep_transf_CS"/>
</dbReference>
<dbReference type="InterPro" id="IPR029044">
    <property type="entry name" value="Nucleotide-diphossugar_trans"/>
</dbReference>
<dbReference type="InterPro" id="IPR005835">
    <property type="entry name" value="NTP_transferase_dom"/>
</dbReference>
<evidence type="ECO:0000256" key="11">
    <source>
        <dbReference type="ARBA" id="ARBA00048493"/>
    </source>
</evidence>
<comment type="catalytic activity">
    <reaction evidence="10">
        <text>alpha-D-glucosamine 1-phosphate + acetyl-CoA = N-acetyl-alpha-D-glucosamine 1-phosphate + CoA + H(+)</text>
        <dbReference type="Rhea" id="RHEA:13725"/>
        <dbReference type="ChEBI" id="CHEBI:15378"/>
        <dbReference type="ChEBI" id="CHEBI:57287"/>
        <dbReference type="ChEBI" id="CHEBI:57288"/>
        <dbReference type="ChEBI" id="CHEBI:57776"/>
        <dbReference type="ChEBI" id="CHEBI:58516"/>
        <dbReference type="EC" id="2.3.1.157"/>
    </reaction>
</comment>
<gene>
    <name evidence="14" type="ORF">SAMN05216285_0182</name>
</gene>
<dbReference type="EC" id="2.7.7.23" evidence="4"/>
<dbReference type="CDD" id="cd04181">
    <property type="entry name" value="NTP_transferase"/>
    <property type="match status" value="1"/>
</dbReference>
<dbReference type="Pfam" id="PF00483">
    <property type="entry name" value="NTP_transferase"/>
    <property type="match status" value="1"/>
</dbReference>
<name>A0A1I0M0J9_9EURY</name>
<dbReference type="Proteomes" id="UP000183275">
    <property type="component" value="Unassembled WGS sequence"/>
</dbReference>
<dbReference type="AlphaFoldDB" id="A0A1I0M0J9"/>
<dbReference type="SUPFAM" id="SSF53448">
    <property type="entry name" value="Nucleotide-diphospho-sugar transferases"/>
    <property type="match status" value="1"/>
</dbReference>
<evidence type="ECO:0000256" key="2">
    <source>
        <dbReference type="ARBA" id="ARBA00005208"/>
    </source>
</evidence>
<dbReference type="GO" id="GO:0003977">
    <property type="term" value="F:UDP-N-acetylglucosamine diphosphorylase activity"/>
    <property type="evidence" value="ECO:0007669"/>
    <property type="project" value="UniProtKB-EC"/>
</dbReference>
<feature type="domain" description="Nucleotidyl transferase" evidence="12">
    <location>
        <begin position="6"/>
        <end position="230"/>
    </location>
</feature>
<evidence type="ECO:0000256" key="10">
    <source>
        <dbReference type="ARBA" id="ARBA00048247"/>
    </source>
</evidence>
<evidence type="ECO:0000259" key="13">
    <source>
        <dbReference type="Pfam" id="PF25087"/>
    </source>
</evidence>
<evidence type="ECO:0000313" key="15">
    <source>
        <dbReference type="Proteomes" id="UP000183275"/>
    </source>
</evidence>
<evidence type="ECO:0000259" key="12">
    <source>
        <dbReference type="Pfam" id="PF00483"/>
    </source>
</evidence>
<evidence type="ECO:0000256" key="6">
    <source>
        <dbReference type="ARBA" id="ARBA00022679"/>
    </source>
</evidence>
<dbReference type="Gene3D" id="3.90.550.10">
    <property type="entry name" value="Spore Coat Polysaccharide Biosynthesis Protein SpsA, Chain A"/>
    <property type="match status" value="1"/>
</dbReference>
<comment type="catalytic activity">
    <reaction evidence="11">
        <text>N-acetyl-alpha-D-glucosamine 1-phosphate + UTP + H(+) = UDP-N-acetyl-alpha-D-glucosamine + diphosphate</text>
        <dbReference type="Rhea" id="RHEA:13509"/>
        <dbReference type="ChEBI" id="CHEBI:15378"/>
        <dbReference type="ChEBI" id="CHEBI:33019"/>
        <dbReference type="ChEBI" id="CHEBI:46398"/>
        <dbReference type="ChEBI" id="CHEBI:57705"/>
        <dbReference type="ChEBI" id="CHEBI:57776"/>
        <dbReference type="EC" id="2.7.7.23"/>
    </reaction>
</comment>
<comment type="pathway">
    <text evidence="1">Nucleotide-sugar biosynthesis; UDP-N-acetyl-alpha-D-glucosamine biosynthesis; N-acetyl-alpha-D-glucosamine 1-phosphate from alpha-D-glucosamine 6-phosphate (route II): step 2/2.</text>
</comment>
<comment type="pathway">
    <text evidence="2">Nucleotide-sugar biosynthesis; UDP-N-acetyl-alpha-D-glucosamine biosynthesis; UDP-N-acetyl-alpha-D-glucosamine from N-acetyl-alpha-D-glucosamine 1-phosphate: step 1/1.</text>
</comment>
<dbReference type="EC" id="2.3.1.157" evidence="3"/>
<dbReference type="PROSITE" id="PS00101">
    <property type="entry name" value="HEXAPEP_TRANSFERASES"/>
    <property type="match status" value="1"/>
</dbReference>
<dbReference type="PANTHER" id="PTHR43584">
    <property type="entry name" value="NUCLEOTIDYL TRANSFERASE"/>
    <property type="match status" value="1"/>
</dbReference>
<evidence type="ECO:0000256" key="5">
    <source>
        <dbReference type="ARBA" id="ARBA00013414"/>
    </source>
</evidence>
<reference evidence="15" key="1">
    <citation type="submission" date="2016-10" db="EMBL/GenBank/DDBJ databases">
        <authorList>
            <person name="Varghese N."/>
        </authorList>
    </citation>
    <scope>NUCLEOTIDE SEQUENCE [LARGE SCALE GENOMIC DNA]</scope>
    <source>
        <strain evidence="15">CGMCC 1.12284</strain>
    </source>
</reference>
<keyword evidence="15" id="KW-1185">Reference proteome</keyword>
<dbReference type="InterPro" id="IPR011004">
    <property type="entry name" value="Trimer_LpxA-like_sf"/>
</dbReference>
<dbReference type="EMBL" id="FOIS01000001">
    <property type="protein sequence ID" value="SEV81053.1"/>
    <property type="molecule type" value="Genomic_DNA"/>
</dbReference>
<evidence type="ECO:0000256" key="7">
    <source>
        <dbReference type="ARBA" id="ARBA00022695"/>
    </source>
</evidence>
<keyword evidence="9" id="KW-0012">Acyltransferase</keyword>
<dbReference type="Pfam" id="PF25087">
    <property type="entry name" value="GMPPB_C"/>
    <property type="match status" value="1"/>
</dbReference>
<dbReference type="GO" id="GO:0019134">
    <property type="term" value="F:glucosamine-1-phosphate N-acetyltransferase activity"/>
    <property type="evidence" value="ECO:0007669"/>
    <property type="project" value="UniProtKB-EC"/>
</dbReference>